<accession>A0A9J6CQI2</accession>
<feature type="transmembrane region" description="Helical" evidence="1">
    <location>
        <begin position="139"/>
        <end position="160"/>
    </location>
</feature>
<feature type="transmembrane region" description="Helical" evidence="1">
    <location>
        <begin position="84"/>
        <end position="106"/>
    </location>
</feature>
<feature type="transmembrane region" description="Helical" evidence="1">
    <location>
        <begin position="50"/>
        <end position="72"/>
    </location>
</feature>
<comment type="caution">
    <text evidence="2">The sequence shown here is derived from an EMBL/GenBank/DDBJ whole genome shotgun (WGS) entry which is preliminary data.</text>
</comment>
<keyword evidence="3" id="KW-1185">Reference proteome</keyword>
<keyword evidence="1" id="KW-1133">Transmembrane helix</keyword>
<name>A0A9J6CQI2_POLVA</name>
<proteinExistence type="predicted"/>
<dbReference type="Proteomes" id="UP001107558">
    <property type="component" value="Chromosome 1"/>
</dbReference>
<dbReference type="AlphaFoldDB" id="A0A9J6CQI2"/>
<gene>
    <name evidence="2" type="ORF">PVAND_013811</name>
</gene>
<protein>
    <submittedName>
        <fullName evidence="2">Uncharacterized protein</fullName>
    </submittedName>
</protein>
<reference evidence="2" key="1">
    <citation type="submission" date="2021-03" db="EMBL/GenBank/DDBJ databases">
        <title>Chromosome level genome of the anhydrobiotic midge Polypedilum vanderplanki.</title>
        <authorList>
            <person name="Yoshida Y."/>
            <person name="Kikawada T."/>
            <person name="Gusev O."/>
        </authorList>
    </citation>
    <scope>NUCLEOTIDE SEQUENCE</scope>
    <source>
        <strain evidence="2">NIAS01</strain>
        <tissue evidence="2">Whole body or cell culture</tissue>
    </source>
</reference>
<evidence type="ECO:0000256" key="1">
    <source>
        <dbReference type="SAM" id="Phobius"/>
    </source>
</evidence>
<sequence>MLSLRTLKYSWSEFISHFQINSNPLKPLEIILSISKLLGLWITKVSSWKYIFFGLNIGVLFIIPNIALQLSLTRQIKNVAELTAFLGVFITFISVLFEIFMFYYHIKKIKNLIEKIKSCIQDFKVNEILLKRAIEMNNILKLMIFSTEAILLMSLIAAILNHNPSNQKTVTLSVYMLIACHGK</sequence>
<keyword evidence="1" id="KW-0812">Transmembrane</keyword>
<organism evidence="2 3">
    <name type="scientific">Polypedilum vanderplanki</name>
    <name type="common">Sleeping chironomid midge</name>
    <dbReference type="NCBI Taxonomy" id="319348"/>
    <lineage>
        <taxon>Eukaryota</taxon>
        <taxon>Metazoa</taxon>
        <taxon>Ecdysozoa</taxon>
        <taxon>Arthropoda</taxon>
        <taxon>Hexapoda</taxon>
        <taxon>Insecta</taxon>
        <taxon>Pterygota</taxon>
        <taxon>Neoptera</taxon>
        <taxon>Endopterygota</taxon>
        <taxon>Diptera</taxon>
        <taxon>Nematocera</taxon>
        <taxon>Chironomoidea</taxon>
        <taxon>Chironomidae</taxon>
        <taxon>Chironominae</taxon>
        <taxon>Polypedilum</taxon>
        <taxon>Polypedilum</taxon>
    </lineage>
</organism>
<evidence type="ECO:0000313" key="2">
    <source>
        <dbReference type="EMBL" id="KAG5684586.1"/>
    </source>
</evidence>
<dbReference type="EMBL" id="JADBJN010000001">
    <property type="protein sequence ID" value="KAG5684586.1"/>
    <property type="molecule type" value="Genomic_DNA"/>
</dbReference>
<evidence type="ECO:0000313" key="3">
    <source>
        <dbReference type="Proteomes" id="UP001107558"/>
    </source>
</evidence>
<keyword evidence="1" id="KW-0472">Membrane</keyword>